<feature type="compositionally biased region" description="Polar residues" evidence="1">
    <location>
        <begin position="265"/>
        <end position="276"/>
    </location>
</feature>
<evidence type="ECO:0000313" key="3">
    <source>
        <dbReference type="Proteomes" id="UP000242875"/>
    </source>
</evidence>
<dbReference type="EMBL" id="MVBO01000210">
    <property type="protein sequence ID" value="OZJ01963.1"/>
    <property type="molecule type" value="Genomic_DNA"/>
</dbReference>
<feature type="region of interest" description="Disordered" evidence="1">
    <location>
        <begin position="330"/>
        <end position="359"/>
    </location>
</feature>
<sequence>MSVVETFHGYIETTKDALLLFEACRRGLLPKIGRRLQEKERDIVRSGSVFVFDEQESGIKRWTDGLTWSPSRILGNFLIYRELDRKNADRKLQERPRATDVDETEKNKERALVGSLTNSYKFRKDGLVKKSLSLMINGVPQHLISYYSKDDVLAGKLRTPTSVPELSCLEISQQFLVKQNFRVPPMGEDAMDVDPEFASTANGTGPTYLARRFSTRPGGSTEFSPSVRRTMSDVSLRGPRKLSEIPDTSIIFAADVTAKAIASGAASTRKSTAANRSSTPGRSSSLSASVTSLLSRDSNGQSISSAYSIPSNPAPTPHWTELVRAANENGAGSLSPAMTNASESDSVPSPPISNSFQPSSDIGNIDVRLASVHPLTDQTTDPILLMENRELGVNDGSNVLFDSMRSSIQPKSPPSDPIPNPPIFPHRMSIPFGRSQQLATSKPAKEIPLRFNTIKNDLMYVPATGTGAHAAITVPLHDYSLKRTTSPPLGINDDVSMDLVNDTLVTNHETTNSQRVTTNLPSLFTGHTHVIMPLKNDGDIGVTTELFAGSADEWGIVTEIQHRDTVRLVLDDGSGCVDIELAGRALKRHDVHMIHPGSFLDVFGTVENRRIKCIGLSVYEDPFAEVYHWLRIVKLPPTGSFRPLSQHIPKSPSEALYLSELDIPSSPLVQERKTKLPTDLDINSDDLVAALDVSHHLDESSVHSDKGIDLADMDLDIDVEMLEGLEGLEDLEGESNFSGLPATKSL</sequence>
<gene>
    <name evidence="2" type="ORF">BZG36_05128</name>
</gene>
<keyword evidence="3" id="KW-1185">Reference proteome</keyword>
<dbReference type="PANTHER" id="PTHR28027">
    <property type="entry name" value="TRANSCRIPTIONAL REGULATOR MIT1"/>
    <property type="match status" value="1"/>
</dbReference>
<dbReference type="OrthoDB" id="5572844at2759"/>
<proteinExistence type="predicted"/>
<dbReference type="AlphaFoldDB" id="A0A261XUF9"/>
<dbReference type="GO" id="GO:0003677">
    <property type="term" value="F:DNA binding"/>
    <property type="evidence" value="ECO:0007669"/>
    <property type="project" value="TreeGrafter"/>
</dbReference>
<reference evidence="2 3" key="1">
    <citation type="journal article" date="2017" name="Mycologia">
        <title>Bifiguratus adelaidae, gen. et sp. nov., a new member of Mucoromycotina in endophytic and soil-dwelling habitats.</title>
        <authorList>
            <person name="Torres-Cruz T.J."/>
            <person name="Billingsley Tobias T.L."/>
            <person name="Almatruk M."/>
            <person name="Hesse C."/>
            <person name="Kuske C.R."/>
            <person name="Desiro A."/>
            <person name="Benucci G.M."/>
            <person name="Bonito G."/>
            <person name="Stajich J.E."/>
            <person name="Dunlap C."/>
            <person name="Arnold A.E."/>
            <person name="Porras-Alfaro A."/>
        </authorList>
    </citation>
    <scope>NUCLEOTIDE SEQUENCE [LARGE SCALE GENOMIC DNA]</scope>
    <source>
        <strain evidence="2 3">AZ0501</strain>
    </source>
</reference>
<feature type="compositionally biased region" description="Polar residues" evidence="1">
    <location>
        <begin position="296"/>
        <end position="311"/>
    </location>
</feature>
<feature type="region of interest" description="Disordered" evidence="1">
    <location>
        <begin position="204"/>
        <end position="235"/>
    </location>
</feature>
<dbReference type="InterPro" id="IPR012340">
    <property type="entry name" value="NA-bd_OB-fold"/>
</dbReference>
<dbReference type="Proteomes" id="UP000242875">
    <property type="component" value="Unassembled WGS sequence"/>
</dbReference>
<protein>
    <submittedName>
        <fullName evidence="2">Uncharacterized protein</fullName>
    </submittedName>
</protein>
<feature type="compositionally biased region" description="Polar residues" evidence="1">
    <location>
        <begin position="217"/>
        <end position="233"/>
    </location>
</feature>
<feature type="region of interest" description="Disordered" evidence="1">
    <location>
        <begin position="264"/>
        <end position="315"/>
    </location>
</feature>
<dbReference type="Pfam" id="PF09729">
    <property type="entry name" value="Gti1_Pac2"/>
    <property type="match status" value="1"/>
</dbReference>
<name>A0A261XUF9_9FUNG</name>
<feature type="compositionally biased region" description="Low complexity" evidence="1">
    <location>
        <begin position="277"/>
        <end position="295"/>
    </location>
</feature>
<organism evidence="2 3">
    <name type="scientific">Bifiguratus adelaidae</name>
    <dbReference type="NCBI Taxonomy" id="1938954"/>
    <lineage>
        <taxon>Eukaryota</taxon>
        <taxon>Fungi</taxon>
        <taxon>Fungi incertae sedis</taxon>
        <taxon>Mucoromycota</taxon>
        <taxon>Mucoromycotina</taxon>
        <taxon>Endogonomycetes</taxon>
        <taxon>Endogonales</taxon>
        <taxon>Endogonales incertae sedis</taxon>
        <taxon>Bifiguratus</taxon>
    </lineage>
</organism>
<dbReference type="PANTHER" id="PTHR28027:SF2">
    <property type="entry name" value="TRANSCRIPTIONAL REGULATOR MIT1"/>
    <property type="match status" value="1"/>
</dbReference>
<dbReference type="InterPro" id="IPR018608">
    <property type="entry name" value="Gti1/Pac2"/>
</dbReference>
<accession>A0A261XUF9</accession>
<comment type="caution">
    <text evidence="2">The sequence shown here is derived from an EMBL/GenBank/DDBJ whole genome shotgun (WGS) entry which is preliminary data.</text>
</comment>
<dbReference type="Gene3D" id="2.40.50.140">
    <property type="entry name" value="Nucleic acid-binding proteins"/>
    <property type="match status" value="1"/>
</dbReference>
<evidence type="ECO:0000313" key="2">
    <source>
        <dbReference type="EMBL" id="OZJ01963.1"/>
    </source>
</evidence>
<evidence type="ECO:0000256" key="1">
    <source>
        <dbReference type="SAM" id="MobiDB-lite"/>
    </source>
</evidence>